<feature type="region of interest" description="Disordered" evidence="6">
    <location>
        <begin position="86"/>
        <end position="151"/>
    </location>
</feature>
<dbReference type="GO" id="GO:0005634">
    <property type="term" value="C:nucleus"/>
    <property type="evidence" value="ECO:0007669"/>
    <property type="project" value="TreeGrafter"/>
</dbReference>
<dbReference type="OrthoDB" id="310217at2759"/>
<comment type="similarity">
    <text evidence="5">Belongs to the protein kinase superfamily. Ser/Thr protein kinase family. GCN2 subfamily.</text>
</comment>
<dbReference type="EMBL" id="MNUE01000012">
    <property type="protein sequence ID" value="OJD36219.1"/>
    <property type="molecule type" value="Genomic_DNA"/>
</dbReference>
<dbReference type="InterPro" id="IPR008271">
    <property type="entry name" value="Ser/Thr_kinase_AS"/>
</dbReference>
<evidence type="ECO:0000259" key="7">
    <source>
        <dbReference type="PROSITE" id="PS50011"/>
    </source>
</evidence>
<feature type="region of interest" description="Disordered" evidence="6">
    <location>
        <begin position="758"/>
        <end position="819"/>
    </location>
</feature>
<gene>
    <name evidence="8" type="ORF">BKCO1_1200043</name>
</gene>
<dbReference type="PROSITE" id="PS00108">
    <property type="entry name" value="PROTEIN_KINASE_ST"/>
    <property type="match status" value="1"/>
</dbReference>
<keyword evidence="1" id="KW-0808">Transferase</keyword>
<dbReference type="InterPro" id="IPR050339">
    <property type="entry name" value="CC_SR_Kinase"/>
</dbReference>
<dbReference type="SUPFAM" id="SSF56112">
    <property type="entry name" value="Protein kinase-like (PK-like)"/>
    <property type="match status" value="1"/>
</dbReference>
<protein>
    <submittedName>
        <fullName evidence="8">Serine threonine protein kinase</fullName>
    </submittedName>
</protein>
<evidence type="ECO:0000256" key="3">
    <source>
        <dbReference type="ARBA" id="ARBA00022777"/>
    </source>
</evidence>
<name>A0A1J9RUG3_9PEZI</name>
<dbReference type="InterPro" id="IPR011009">
    <property type="entry name" value="Kinase-like_dom_sf"/>
</dbReference>
<dbReference type="Gene3D" id="1.10.510.10">
    <property type="entry name" value="Transferase(Phosphotransferase) domain 1"/>
    <property type="match status" value="1"/>
</dbReference>
<proteinExistence type="inferred from homology"/>
<evidence type="ECO:0000256" key="2">
    <source>
        <dbReference type="ARBA" id="ARBA00022741"/>
    </source>
</evidence>
<dbReference type="InterPro" id="IPR000719">
    <property type="entry name" value="Prot_kinase_dom"/>
</dbReference>
<dbReference type="PROSITE" id="PS50011">
    <property type="entry name" value="PROTEIN_KINASE_DOM"/>
    <property type="match status" value="1"/>
</dbReference>
<evidence type="ECO:0000256" key="6">
    <source>
        <dbReference type="SAM" id="MobiDB-lite"/>
    </source>
</evidence>
<sequence>MATKIPGTNKRCFENAHSDFIKEQRGWSDAETKLCLEFLWYTVLSRDEKQRYDGKRETPFIWDIPYVVPPAYNKKAENQREREAFLHDPANYSAPSEGAGSRGADAEDTLGYNTTDEVRPGTRGTEREGSAQQNLPGEERPARGDSDEDSLTLNPAQKVRDLEAQLIELRQNNAFLSSNAPEQKHWPNLDHLPLPSSTDDGRKDPTGALRPRWKAQYQRFIRVHMGGEYHKRPNEDNNALGEAVAFEKMKYGKIEAHDGKQVLNHDGGKWVFERVLGQGGFGTVALWRKKDLVTEQVIDMVAVKEEETKYAITWTDPLYWRDSLPREISIHEHLKKINPPCPYLMSSRGYRLNLRQRIWRLYLPYKPGMTLKEPMKFKRSEGDSDIPLDFIFYTFLATAEACLALECGWWGGQENEPLAEVLEKTGGRRPGWIPIVHRDLKPGNIFLDREPYDAEAKWNMYPTPCVGDMGMAIEAYPDDPYNPENYSGSGTTEYMAPEQNVYRPLGVPFARKLSDRTNVFAIAASIFELWQGKLPGFTAIYDEEVDASEDDIHLPPNHDEDEIGNWYIDHHGQKSHNERLYRGRNPDEMYEAEWGRTLGTGAPHWVNLWELEKWKSDWLLPSIGKPDGDEQQPLQKTKEVELANILRQCLKWNADERPSILKLRNMVKNAIEELQINPSGADMRIIEPFEHGVEDGAQRLFPRVWQKGGLVFPMDDNQGAVSYVEALNEKMEQGYQRNVGKGLAEMTRRAWMQQLRPYEPQDAVAQESRGTSSKRRSATNDDNRGSSKRQKLREGPSSGGDNPNDDPKNNPNVDDDGDA</sequence>
<dbReference type="GO" id="GO:0004672">
    <property type="term" value="F:protein kinase activity"/>
    <property type="evidence" value="ECO:0007669"/>
    <property type="project" value="InterPro"/>
</dbReference>
<keyword evidence="3 8" id="KW-0418">Kinase</keyword>
<dbReference type="Pfam" id="PF00069">
    <property type="entry name" value="Pkinase"/>
    <property type="match status" value="1"/>
</dbReference>
<evidence type="ECO:0000256" key="4">
    <source>
        <dbReference type="ARBA" id="ARBA00022840"/>
    </source>
</evidence>
<feature type="domain" description="Protein kinase" evidence="7">
    <location>
        <begin position="270"/>
        <end position="671"/>
    </location>
</feature>
<feature type="region of interest" description="Disordered" evidence="6">
    <location>
        <begin position="180"/>
        <end position="208"/>
    </location>
</feature>
<accession>A0A1J9RUG3</accession>
<keyword evidence="2" id="KW-0547">Nucleotide-binding</keyword>
<evidence type="ECO:0000313" key="8">
    <source>
        <dbReference type="EMBL" id="OJD36219.1"/>
    </source>
</evidence>
<organism evidence="8 9">
    <name type="scientific">Diplodia corticola</name>
    <dbReference type="NCBI Taxonomy" id="236234"/>
    <lineage>
        <taxon>Eukaryota</taxon>
        <taxon>Fungi</taxon>
        <taxon>Dikarya</taxon>
        <taxon>Ascomycota</taxon>
        <taxon>Pezizomycotina</taxon>
        <taxon>Dothideomycetes</taxon>
        <taxon>Dothideomycetes incertae sedis</taxon>
        <taxon>Botryosphaeriales</taxon>
        <taxon>Botryosphaeriaceae</taxon>
        <taxon>Diplodia</taxon>
    </lineage>
</organism>
<evidence type="ECO:0000256" key="5">
    <source>
        <dbReference type="ARBA" id="ARBA00037982"/>
    </source>
</evidence>
<dbReference type="PANTHER" id="PTHR11042">
    <property type="entry name" value="EUKARYOTIC TRANSLATION INITIATION FACTOR 2-ALPHA KINASE EIF2-ALPHA KINASE -RELATED"/>
    <property type="match status" value="1"/>
</dbReference>
<dbReference type="AlphaFoldDB" id="A0A1J9RUG3"/>
<dbReference type="GeneID" id="31010974"/>
<evidence type="ECO:0000313" key="9">
    <source>
        <dbReference type="Proteomes" id="UP000183809"/>
    </source>
</evidence>
<dbReference type="GO" id="GO:0005524">
    <property type="term" value="F:ATP binding"/>
    <property type="evidence" value="ECO:0007669"/>
    <property type="project" value="UniProtKB-KW"/>
</dbReference>
<keyword evidence="4" id="KW-0067">ATP-binding</keyword>
<reference evidence="8 9" key="1">
    <citation type="submission" date="2016-10" db="EMBL/GenBank/DDBJ databases">
        <title>Proteomics and genomics reveal pathogen-plant mechanisms compatible with a hemibiotrophic lifestyle of Diplodia corticola.</title>
        <authorList>
            <person name="Fernandes I."/>
            <person name="De Jonge R."/>
            <person name="Van De Peer Y."/>
            <person name="Devreese B."/>
            <person name="Alves A."/>
            <person name="Esteves A.C."/>
        </authorList>
    </citation>
    <scope>NUCLEOTIDE SEQUENCE [LARGE SCALE GENOMIC DNA]</scope>
    <source>
        <strain evidence="8 9">CBS 112549</strain>
    </source>
</reference>
<dbReference type="GO" id="GO:0005737">
    <property type="term" value="C:cytoplasm"/>
    <property type="evidence" value="ECO:0007669"/>
    <property type="project" value="TreeGrafter"/>
</dbReference>
<keyword evidence="9" id="KW-1185">Reference proteome</keyword>
<comment type="caution">
    <text evidence="8">The sequence shown here is derived from an EMBL/GenBank/DDBJ whole genome shotgun (WGS) entry which is preliminary data.</text>
</comment>
<dbReference type="RefSeq" id="XP_020132479.1">
    <property type="nucleotide sequence ID" value="XM_020270715.1"/>
</dbReference>
<dbReference type="SMART" id="SM00220">
    <property type="entry name" value="S_TKc"/>
    <property type="match status" value="1"/>
</dbReference>
<dbReference type="Proteomes" id="UP000183809">
    <property type="component" value="Unassembled WGS sequence"/>
</dbReference>
<evidence type="ECO:0000256" key="1">
    <source>
        <dbReference type="ARBA" id="ARBA00022679"/>
    </source>
</evidence>
<feature type="compositionally biased region" description="Basic and acidic residues" evidence="6">
    <location>
        <begin position="116"/>
        <end position="129"/>
    </location>
</feature>